<feature type="region of interest" description="Disordered" evidence="1">
    <location>
        <begin position="241"/>
        <end position="350"/>
    </location>
</feature>
<accession>A0AAD8UGB8</accession>
<evidence type="ECO:0000313" key="3">
    <source>
        <dbReference type="Proteomes" id="UP001244207"/>
    </source>
</evidence>
<feature type="compositionally biased region" description="Basic and acidic residues" evidence="1">
    <location>
        <begin position="246"/>
        <end position="277"/>
    </location>
</feature>
<comment type="caution">
    <text evidence="2">The sequence shown here is derived from an EMBL/GenBank/DDBJ whole genome shotgun (WGS) entry which is preliminary data.</text>
</comment>
<dbReference type="Proteomes" id="UP001244207">
    <property type="component" value="Unassembled WGS sequence"/>
</dbReference>
<feature type="compositionally biased region" description="Polar residues" evidence="1">
    <location>
        <begin position="327"/>
        <end position="350"/>
    </location>
</feature>
<gene>
    <name evidence="2" type="ORF">BDZ83DRAFT_793385</name>
</gene>
<dbReference type="GeneID" id="85399676"/>
<organism evidence="2 3">
    <name type="scientific">Glomerella acutata</name>
    <name type="common">Colletotrichum acutatum</name>
    <dbReference type="NCBI Taxonomy" id="27357"/>
    <lineage>
        <taxon>Eukaryota</taxon>
        <taxon>Fungi</taxon>
        <taxon>Dikarya</taxon>
        <taxon>Ascomycota</taxon>
        <taxon>Pezizomycotina</taxon>
        <taxon>Sordariomycetes</taxon>
        <taxon>Hypocreomycetidae</taxon>
        <taxon>Glomerellales</taxon>
        <taxon>Glomerellaceae</taxon>
        <taxon>Colletotrichum</taxon>
        <taxon>Colletotrichum acutatum species complex</taxon>
    </lineage>
</organism>
<dbReference type="RefSeq" id="XP_060363807.1">
    <property type="nucleotide sequence ID" value="XM_060515778.1"/>
</dbReference>
<evidence type="ECO:0000256" key="1">
    <source>
        <dbReference type="SAM" id="MobiDB-lite"/>
    </source>
</evidence>
<reference evidence="2" key="1">
    <citation type="submission" date="2021-12" db="EMBL/GenBank/DDBJ databases">
        <title>Comparative genomics, transcriptomics and evolutionary studies reveal genomic signatures of adaptation to plant cell wall in hemibiotrophic fungi.</title>
        <authorList>
            <consortium name="DOE Joint Genome Institute"/>
            <person name="Baroncelli R."/>
            <person name="Diaz J.F."/>
            <person name="Benocci T."/>
            <person name="Peng M."/>
            <person name="Battaglia E."/>
            <person name="Haridas S."/>
            <person name="Andreopoulos W."/>
            <person name="Labutti K."/>
            <person name="Pangilinan J."/>
            <person name="Floch G.L."/>
            <person name="Makela M.R."/>
            <person name="Henrissat B."/>
            <person name="Grigoriev I.V."/>
            <person name="Crouch J.A."/>
            <person name="De Vries R.P."/>
            <person name="Sukno S.A."/>
            <person name="Thon M.R."/>
        </authorList>
    </citation>
    <scope>NUCLEOTIDE SEQUENCE</scope>
    <source>
        <strain evidence="2">CBS 112980</strain>
    </source>
</reference>
<feature type="compositionally biased region" description="Polar residues" evidence="1">
    <location>
        <begin position="278"/>
        <end position="298"/>
    </location>
</feature>
<evidence type="ECO:0000313" key="2">
    <source>
        <dbReference type="EMBL" id="KAK1723752.1"/>
    </source>
</evidence>
<keyword evidence="3" id="KW-1185">Reference proteome</keyword>
<protein>
    <submittedName>
        <fullName evidence="2">Uncharacterized protein</fullName>
    </submittedName>
</protein>
<sequence length="350" mass="38889">MINSCLSLEARTADNPMRQLEEKNSLMRHAWLDFSFEEGEEEYVRAAVKILEALSLGNGPSFAELVSSDSLYSTLWARPEHCFCFDPISSNSASLSHGNSMSGTFTVIRPGASAPFNLGALIDQELDRVIGKDNRYRSNPEFLRLEYSSAYGQRAASDGLHIFSIRDRCLITKSHSDMDDRGRVTYIRAAVRLQQSGMDGLDQIKFFTQHEDFLWDRFGNPGDTWFLLYWKTKPGYRVGGPSAELADSRIEENSKGTQDESRHINDSSMRAEHESALKTKNSTSFAVPHQSSSNQGHQIFSPRRPLSGWAPPKRTPDPVAHIPMTGNDLSSATKETPTSSAGTAQLSAMA</sequence>
<name>A0AAD8UGB8_GLOAC</name>
<proteinExistence type="predicted"/>
<dbReference type="EMBL" id="JAHMHS010000061">
    <property type="protein sequence ID" value="KAK1723752.1"/>
    <property type="molecule type" value="Genomic_DNA"/>
</dbReference>
<dbReference type="AlphaFoldDB" id="A0AAD8UGB8"/>